<evidence type="ECO:0000256" key="2">
    <source>
        <dbReference type="ARBA" id="ARBA00022525"/>
    </source>
</evidence>
<evidence type="ECO:0000256" key="3">
    <source>
        <dbReference type="SAM" id="MobiDB-lite"/>
    </source>
</evidence>
<dbReference type="InterPro" id="IPR011049">
    <property type="entry name" value="Serralysin-like_metalloprot_C"/>
</dbReference>
<dbReference type="Proteomes" id="UP001059617">
    <property type="component" value="Chromosome"/>
</dbReference>
<name>A0ABY5W091_9ACTN</name>
<dbReference type="Pfam" id="PF14891">
    <property type="entry name" value="Peptidase_M91"/>
    <property type="match status" value="1"/>
</dbReference>
<dbReference type="PROSITE" id="PS00330">
    <property type="entry name" value="HEMOLYSIN_CALCIUM"/>
    <property type="match status" value="3"/>
</dbReference>
<feature type="region of interest" description="Disordered" evidence="3">
    <location>
        <begin position="545"/>
        <end position="567"/>
    </location>
</feature>
<evidence type="ECO:0000313" key="4">
    <source>
        <dbReference type="EMBL" id="UWP83452.1"/>
    </source>
</evidence>
<dbReference type="SUPFAM" id="SSF51120">
    <property type="entry name" value="beta-Roll"/>
    <property type="match status" value="3"/>
</dbReference>
<feature type="region of interest" description="Disordered" evidence="3">
    <location>
        <begin position="307"/>
        <end position="382"/>
    </location>
</feature>
<accession>A0ABY5W091</accession>
<comment type="subcellular location">
    <subcellularLocation>
        <location evidence="1">Secreted</location>
    </subcellularLocation>
</comment>
<dbReference type="InterPro" id="IPR018511">
    <property type="entry name" value="Hemolysin-typ_Ca-bd_CS"/>
</dbReference>
<dbReference type="InterPro" id="IPR028208">
    <property type="entry name" value="Effector_pro_NleD-like"/>
</dbReference>
<dbReference type="InterPro" id="IPR050557">
    <property type="entry name" value="RTX_toxin/Mannuronan_C5-epim"/>
</dbReference>
<reference evidence="4" key="1">
    <citation type="submission" date="2021-04" db="EMBL/GenBank/DDBJ databases">
        <authorList>
            <person name="Hartkoorn R.C."/>
            <person name="Beaudoing E."/>
            <person name="Hot D."/>
        </authorList>
    </citation>
    <scope>NUCLEOTIDE SEQUENCE</scope>
    <source>
        <strain evidence="4">NRRL B-16292</strain>
    </source>
</reference>
<dbReference type="Pfam" id="PF00353">
    <property type="entry name" value="HemolysinCabind"/>
    <property type="match status" value="4"/>
</dbReference>
<dbReference type="Gene3D" id="2.150.10.10">
    <property type="entry name" value="Serralysin-like metalloprotease, C-terminal"/>
    <property type="match status" value="4"/>
</dbReference>
<proteinExistence type="predicted"/>
<reference evidence="4" key="2">
    <citation type="submission" date="2022-09" db="EMBL/GenBank/DDBJ databases">
        <title>Biosynthetic gene clusters of Dactylosporangioum fulvum.</title>
        <authorList>
            <person name="Caradec T."/>
        </authorList>
    </citation>
    <scope>NUCLEOTIDE SEQUENCE</scope>
    <source>
        <strain evidence="4">NRRL B-16292</strain>
    </source>
</reference>
<feature type="region of interest" description="Disordered" evidence="3">
    <location>
        <begin position="624"/>
        <end position="666"/>
    </location>
</feature>
<dbReference type="EMBL" id="CP073720">
    <property type="protein sequence ID" value="UWP83452.1"/>
    <property type="molecule type" value="Genomic_DNA"/>
</dbReference>
<dbReference type="InterPro" id="IPR001343">
    <property type="entry name" value="Hemolysn_Ca-bd"/>
</dbReference>
<evidence type="ECO:0000256" key="1">
    <source>
        <dbReference type="ARBA" id="ARBA00004613"/>
    </source>
</evidence>
<dbReference type="PANTHER" id="PTHR38340">
    <property type="entry name" value="S-LAYER PROTEIN"/>
    <property type="match status" value="1"/>
</dbReference>
<dbReference type="RefSeq" id="WP_259861240.1">
    <property type="nucleotide sequence ID" value="NZ_CP073720.1"/>
</dbReference>
<protein>
    <submittedName>
        <fullName evidence="4">M91 family zinc metallopeptidase</fullName>
    </submittedName>
</protein>
<organism evidence="4 5">
    <name type="scientific">Dactylosporangium fulvum</name>
    <dbReference type="NCBI Taxonomy" id="53359"/>
    <lineage>
        <taxon>Bacteria</taxon>
        <taxon>Bacillati</taxon>
        <taxon>Actinomycetota</taxon>
        <taxon>Actinomycetes</taxon>
        <taxon>Micromonosporales</taxon>
        <taxon>Micromonosporaceae</taxon>
        <taxon>Dactylosporangium</taxon>
    </lineage>
</organism>
<evidence type="ECO:0000313" key="5">
    <source>
        <dbReference type="Proteomes" id="UP001059617"/>
    </source>
</evidence>
<dbReference type="PANTHER" id="PTHR38340:SF1">
    <property type="entry name" value="S-LAYER PROTEIN"/>
    <property type="match status" value="1"/>
</dbReference>
<gene>
    <name evidence="4" type="ORF">Dfulv_03975</name>
</gene>
<feature type="region of interest" description="Disordered" evidence="3">
    <location>
        <begin position="434"/>
        <end position="468"/>
    </location>
</feature>
<keyword evidence="2" id="KW-0964">Secreted</keyword>
<feature type="compositionally biased region" description="Low complexity" evidence="3">
    <location>
        <begin position="311"/>
        <end position="325"/>
    </location>
</feature>
<sequence>MIESVDDLWNLHAEPATLAAAAVTWRAVAGDARAARDRLDRAASPLSWAGDAAESYRWHRGRLGGDLDRLAGVAGETAVALDGLAALLRHGQAQLDDAWSRIPVPHARQGGAVLLEQSDGGRAAVAEAAAIRADVDHGLFRGMSALARCRQDWALIARGWAQVATGVVEGWLPPADRGGLDATLSGGRFVVSTGPGDNTVEIRGDTVTVDGTTLHVPAGARLVVRTGAGNDTVRVVDGTGDVTVLSGAGDDVLLGGAGDDVLIAGAGLDTVLAGDGDDRVSLGPAGTGPAGAGPERAYLGAGRDRLWGSTGAEQADGGAGDDLLFGGAGDDDLSGGTGGDTLSGGQDFDHLTGNEGDDAVFGGSERDYTDGGAGDDLVDGGTGDDTLYGLSGADTLRGGDGDDYLEGGTGDDVLFGGAGDDVLSGGRGDDLLAGGAGDDTLNSGAGADTVDGGAGDDRLFGQPEDTATGVERFTGVQIRDDLGGFITVEGNAEFVDRVQSDLDLLRASPTGQQMLAGLEEGHARSRHWGYGGDGLTIGRTFDDNGYAQPNSSGPHQHPSIGYNPAYDRLRSDTPPVVVLFHEMAHVYDMGHGTADRRLYNGADGRDVMPDGKPVSNAERQAVGLPIDHDGDPATPNRIDPAHPLRYTENGLRAELGLDQRDRYGQP</sequence>
<keyword evidence="5" id="KW-1185">Reference proteome</keyword>
<feature type="compositionally biased region" description="Basic and acidic residues" evidence="3">
    <location>
        <begin position="655"/>
        <end position="666"/>
    </location>
</feature>
<dbReference type="PRINTS" id="PR00313">
    <property type="entry name" value="CABNDNGRPT"/>
</dbReference>